<dbReference type="STRING" id="638301.HMPREF0444_1849"/>
<dbReference type="GeneID" id="78412393"/>
<sequence>MRNTYINITLNLEKFAYGKYDLRIPVGISMKELLNIVKDAYQLAFEVNTPSVRIHEKGIVLTALQRIEDVNYLHDGIQLIVETL</sequence>
<dbReference type="HOGENOM" id="CLU_196026_0_0_9"/>
<evidence type="ECO:0000313" key="1">
    <source>
        <dbReference type="EMBL" id="EEW36501.1"/>
    </source>
</evidence>
<evidence type="ECO:0000313" key="2">
    <source>
        <dbReference type="Proteomes" id="UP000005926"/>
    </source>
</evidence>
<gene>
    <name evidence="1" type="ORF">HMPREF0444_1849</name>
</gene>
<dbReference type="Gene3D" id="3.10.20.90">
    <property type="entry name" value="Phosphatidylinositol 3-kinase Catalytic Subunit, Chain A, domain 1"/>
    <property type="match status" value="1"/>
</dbReference>
<dbReference type="RefSeq" id="WP_005606491.1">
    <property type="nucleotide sequence ID" value="NZ_CP102283.1"/>
</dbReference>
<name>C8NIV4_9LACT</name>
<proteinExistence type="predicted"/>
<dbReference type="EMBL" id="ACKZ01000029">
    <property type="protein sequence ID" value="EEW36501.1"/>
    <property type="molecule type" value="Genomic_DNA"/>
</dbReference>
<dbReference type="Proteomes" id="UP000005926">
    <property type="component" value="Unassembled WGS sequence"/>
</dbReference>
<protein>
    <submittedName>
        <fullName evidence="1">Type VII secretion protein, YukD family</fullName>
    </submittedName>
</protein>
<organism evidence="1 2">
    <name type="scientific">Granulicatella adiacens ATCC 49175</name>
    <dbReference type="NCBI Taxonomy" id="638301"/>
    <lineage>
        <taxon>Bacteria</taxon>
        <taxon>Bacillati</taxon>
        <taxon>Bacillota</taxon>
        <taxon>Bacilli</taxon>
        <taxon>Lactobacillales</taxon>
        <taxon>Carnobacteriaceae</taxon>
        <taxon>Granulicatella</taxon>
    </lineage>
</organism>
<dbReference type="AlphaFoldDB" id="C8NIV4"/>
<comment type="caution">
    <text evidence="1">The sequence shown here is derived from an EMBL/GenBank/DDBJ whole genome shotgun (WGS) entry which is preliminary data.</text>
</comment>
<reference evidence="1 2" key="1">
    <citation type="submission" date="2009-08" db="EMBL/GenBank/DDBJ databases">
        <authorList>
            <person name="Muzny D."/>
            <person name="Qin X."/>
            <person name="Deng J."/>
            <person name="Jiang H."/>
            <person name="Liu Y."/>
            <person name="Qu J."/>
            <person name="Song X.-Z."/>
            <person name="Zhang L."/>
            <person name="Thornton R."/>
            <person name="Coyle M."/>
            <person name="Francisco L."/>
            <person name="Jackson L."/>
            <person name="Javaid M."/>
            <person name="Korchina V."/>
            <person name="Kovar C."/>
            <person name="Mata R."/>
            <person name="Mathew T."/>
            <person name="Ngo R."/>
            <person name="Nguyen L."/>
            <person name="Nguyen N."/>
            <person name="Okwuonu G."/>
            <person name="Ongeri F."/>
            <person name="Pham C."/>
            <person name="Simmons D."/>
            <person name="Wilczek-Boney K."/>
            <person name="Hale W."/>
            <person name="Jakkamsetti A."/>
            <person name="Pham P."/>
            <person name="Ruth R."/>
            <person name="San Lucas F."/>
            <person name="Warren J."/>
            <person name="Zhang J."/>
            <person name="Zhao Z."/>
            <person name="Zhou C."/>
            <person name="Zhu D."/>
            <person name="Lee S."/>
            <person name="Bess C."/>
            <person name="Blankenburg K."/>
            <person name="Forbes L."/>
            <person name="Fu Q."/>
            <person name="Gubbala S."/>
            <person name="Hirani K."/>
            <person name="Jayaseelan J.C."/>
            <person name="Lara F."/>
            <person name="Munidasa M."/>
            <person name="Palculict T."/>
            <person name="Patil S."/>
            <person name="Pu L.-L."/>
            <person name="Saada N."/>
            <person name="Tang L."/>
            <person name="Weissenberger G."/>
            <person name="Zhu Y."/>
            <person name="Hemphill L."/>
            <person name="Shang Y."/>
            <person name="Youmans B."/>
            <person name="Ayvaz T."/>
            <person name="Ross M."/>
            <person name="Santibanez J."/>
            <person name="Aqrawi P."/>
            <person name="Gross S."/>
            <person name="Joshi V."/>
            <person name="Fowler G."/>
            <person name="Nazareth L."/>
            <person name="Reid J."/>
            <person name="Worley K."/>
            <person name="Petrosino J."/>
            <person name="Highlander S."/>
            <person name="Gibbs R."/>
        </authorList>
    </citation>
    <scope>NUCLEOTIDE SEQUENCE [LARGE SCALE GENOMIC DNA]</scope>
    <source>
        <strain evidence="1 2">ATCC 49175</strain>
    </source>
</reference>
<keyword evidence="2" id="KW-1185">Reference proteome</keyword>
<accession>C8NIV4</accession>